<dbReference type="GO" id="GO:0030313">
    <property type="term" value="C:cell envelope"/>
    <property type="evidence" value="ECO:0007669"/>
    <property type="project" value="UniProtKB-SubCell"/>
</dbReference>
<gene>
    <name evidence="6" type="ORF">D4L85_15990</name>
</gene>
<proteinExistence type="predicted"/>
<feature type="chain" id="PRO_5017428207" evidence="4">
    <location>
        <begin position="21"/>
        <end position="174"/>
    </location>
</feature>
<dbReference type="RefSeq" id="WP_119755234.1">
    <property type="nucleotide sequence ID" value="NZ_CP032382.1"/>
</dbReference>
<dbReference type="InterPro" id="IPR036249">
    <property type="entry name" value="Thioredoxin-like_sf"/>
</dbReference>
<evidence type="ECO:0000256" key="1">
    <source>
        <dbReference type="ARBA" id="ARBA00004196"/>
    </source>
</evidence>
<dbReference type="PANTHER" id="PTHR42852">
    <property type="entry name" value="THIOL:DISULFIDE INTERCHANGE PROTEIN DSBE"/>
    <property type="match status" value="1"/>
</dbReference>
<comment type="subcellular location">
    <subcellularLocation>
        <location evidence="1">Cell envelope</location>
    </subcellularLocation>
</comment>
<evidence type="ECO:0000313" key="6">
    <source>
        <dbReference type="EMBL" id="AYB31973.1"/>
    </source>
</evidence>
<evidence type="ECO:0000259" key="5">
    <source>
        <dbReference type="PROSITE" id="PS51352"/>
    </source>
</evidence>
<dbReference type="PROSITE" id="PS51352">
    <property type="entry name" value="THIOREDOXIN_2"/>
    <property type="match status" value="1"/>
</dbReference>
<evidence type="ECO:0000256" key="4">
    <source>
        <dbReference type="SAM" id="SignalP"/>
    </source>
</evidence>
<dbReference type="SUPFAM" id="SSF52833">
    <property type="entry name" value="Thioredoxin-like"/>
    <property type="match status" value="1"/>
</dbReference>
<dbReference type="Proteomes" id="UP000266183">
    <property type="component" value="Chromosome"/>
</dbReference>
<keyword evidence="3" id="KW-0676">Redox-active center</keyword>
<sequence length="174" mass="19221">MKTILVFVFGLLGFVSICNAHVTACDHAVLLKDSARVGEPISSFAMKTPDGKVLKADQLKGKILVLDFWASWCGPCRKLTFEVDSLLGAYHSSPNFQMIGVNFQENKVEAAMQYWKRHGYKFPMASDNDVLGNSIKAGNPTILVIDKKGVVRGRWDGYTRGAAREVKLLVDSLL</sequence>
<dbReference type="PANTHER" id="PTHR42852:SF13">
    <property type="entry name" value="PROTEIN DIPZ"/>
    <property type="match status" value="1"/>
</dbReference>
<dbReference type="Gene3D" id="3.40.30.10">
    <property type="entry name" value="Glutaredoxin"/>
    <property type="match status" value="1"/>
</dbReference>
<organism evidence="6 7">
    <name type="scientific">Chryseolinea soli</name>
    <dbReference type="NCBI Taxonomy" id="2321403"/>
    <lineage>
        <taxon>Bacteria</taxon>
        <taxon>Pseudomonadati</taxon>
        <taxon>Bacteroidota</taxon>
        <taxon>Cytophagia</taxon>
        <taxon>Cytophagales</taxon>
        <taxon>Fulvivirgaceae</taxon>
        <taxon>Chryseolinea</taxon>
    </lineage>
</organism>
<keyword evidence="2" id="KW-0201">Cytochrome c-type biogenesis</keyword>
<dbReference type="EMBL" id="CP032382">
    <property type="protein sequence ID" value="AYB31973.1"/>
    <property type="molecule type" value="Genomic_DNA"/>
</dbReference>
<dbReference type="CDD" id="cd02966">
    <property type="entry name" value="TlpA_like_family"/>
    <property type="match status" value="1"/>
</dbReference>
<keyword evidence="4" id="KW-0732">Signal</keyword>
<evidence type="ECO:0000256" key="3">
    <source>
        <dbReference type="ARBA" id="ARBA00023284"/>
    </source>
</evidence>
<evidence type="ECO:0000256" key="2">
    <source>
        <dbReference type="ARBA" id="ARBA00022748"/>
    </source>
</evidence>
<dbReference type="GO" id="GO:0017004">
    <property type="term" value="P:cytochrome complex assembly"/>
    <property type="evidence" value="ECO:0007669"/>
    <property type="project" value="UniProtKB-KW"/>
</dbReference>
<dbReference type="OrthoDB" id="9815205at2"/>
<name>A0A385SJP4_9BACT</name>
<protein>
    <submittedName>
        <fullName evidence="6">TlpA family protein disulfide reductase</fullName>
    </submittedName>
</protein>
<dbReference type="InterPro" id="IPR017937">
    <property type="entry name" value="Thioredoxin_CS"/>
</dbReference>
<dbReference type="AlphaFoldDB" id="A0A385SJP4"/>
<accession>A0A385SJP4</accession>
<feature type="signal peptide" evidence="4">
    <location>
        <begin position="1"/>
        <end position="20"/>
    </location>
</feature>
<dbReference type="KEGG" id="chk:D4L85_15990"/>
<dbReference type="InterPro" id="IPR013766">
    <property type="entry name" value="Thioredoxin_domain"/>
</dbReference>
<dbReference type="Pfam" id="PF08534">
    <property type="entry name" value="Redoxin"/>
    <property type="match status" value="1"/>
</dbReference>
<dbReference type="GO" id="GO:0016491">
    <property type="term" value="F:oxidoreductase activity"/>
    <property type="evidence" value="ECO:0007669"/>
    <property type="project" value="InterPro"/>
</dbReference>
<evidence type="ECO:0000313" key="7">
    <source>
        <dbReference type="Proteomes" id="UP000266183"/>
    </source>
</evidence>
<dbReference type="InterPro" id="IPR013740">
    <property type="entry name" value="Redoxin"/>
</dbReference>
<reference evidence="7" key="1">
    <citation type="submission" date="2018-09" db="EMBL/GenBank/DDBJ databases">
        <title>Chryseolinea sp. KIS68-18 isolated from soil.</title>
        <authorList>
            <person name="Weon H.-Y."/>
            <person name="Kwon S.-W."/>
            <person name="Lee S.A."/>
        </authorList>
    </citation>
    <scope>NUCLEOTIDE SEQUENCE [LARGE SCALE GENOMIC DNA]</scope>
    <source>
        <strain evidence="7">KIS68-18</strain>
    </source>
</reference>
<dbReference type="PROSITE" id="PS00194">
    <property type="entry name" value="THIOREDOXIN_1"/>
    <property type="match status" value="1"/>
</dbReference>
<dbReference type="InterPro" id="IPR050553">
    <property type="entry name" value="Thioredoxin_ResA/DsbE_sf"/>
</dbReference>
<feature type="domain" description="Thioredoxin" evidence="5">
    <location>
        <begin position="35"/>
        <end position="174"/>
    </location>
</feature>
<keyword evidence="7" id="KW-1185">Reference proteome</keyword>